<evidence type="ECO:0000259" key="7">
    <source>
        <dbReference type="Pfam" id="PF00171"/>
    </source>
</evidence>
<evidence type="ECO:0000256" key="5">
    <source>
        <dbReference type="PROSITE-ProRule" id="PRU10007"/>
    </source>
</evidence>
<accession>A0A2W7CEY7</accession>
<dbReference type="CDD" id="cd07087">
    <property type="entry name" value="ALDH_F3-13-14_CALDH-like"/>
    <property type="match status" value="1"/>
</dbReference>
<dbReference type="InterPro" id="IPR015590">
    <property type="entry name" value="Aldehyde_DH_dom"/>
</dbReference>
<dbReference type="Proteomes" id="UP000248616">
    <property type="component" value="Unassembled WGS sequence"/>
</dbReference>
<dbReference type="InterPro" id="IPR029510">
    <property type="entry name" value="Ald_DH_CS_GLU"/>
</dbReference>
<reference evidence="9" key="1">
    <citation type="submission" date="2017-03" db="EMBL/GenBank/DDBJ databases">
        <authorList>
            <person name="Safronova V.I."/>
            <person name="Sazanova A.L."/>
            <person name="Chirak E.R."/>
        </authorList>
    </citation>
    <scope>NUCLEOTIDE SEQUENCE [LARGE SCALE GENOMIC DNA]</scope>
    <source>
        <strain evidence="9">Ach-343</strain>
    </source>
</reference>
<dbReference type="InterPro" id="IPR012394">
    <property type="entry name" value="Aldehyde_DH_NAD(P)"/>
</dbReference>
<dbReference type="PROSITE" id="PS00687">
    <property type="entry name" value="ALDEHYDE_DEHYDR_GLU"/>
    <property type="match status" value="1"/>
</dbReference>
<dbReference type="InterPro" id="IPR016163">
    <property type="entry name" value="Ald_DH_C"/>
</dbReference>
<dbReference type="SUPFAM" id="SSF53720">
    <property type="entry name" value="ALDH-like"/>
    <property type="match status" value="1"/>
</dbReference>
<feature type="active site" evidence="4">
    <location>
        <position position="245"/>
    </location>
</feature>
<dbReference type="PIRSF" id="PIRSF036492">
    <property type="entry name" value="ALDH"/>
    <property type="match status" value="1"/>
</dbReference>
<dbReference type="GO" id="GO:0006081">
    <property type="term" value="P:aldehyde metabolic process"/>
    <property type="evidence" value="ECO:0007669"/>
    <property type="project" value="InterPro"/>
</dbReference>
<name>A0A2W7CEY7_9HYPH</name>
<dbReference type="OrthoDB" id="9812625at2"/>
<evidence type="ECO:0000256" key="4">
    <source>
        <dbReference type="PIRSR" id="PIRSR036492-1"/>
    </source>
</evidence>
<sequence>MNKFQDIFEAQKALFASGATRTYEWRVDQLDRMARMIRENEARFQEAMAKDFKTASQEYIFETQASAGESEVQKMQLKEWMTPEEAPVPKFLAKTGHKGMVYREPYGVALIIGPFNGPLLLLIRPALAALAAGNTCILTLSEALPATTAVLLDLVPKYFDPAAVTAVPGGKETNTELLKLPNDFIFFTGSTFVGKIVARAAAETLTPVLLELGGMNPAVVDETANVPDAAKKIVWGAMAWGGQWCTSPGFAYVHESVAEQFVAEAKKALIELFGDDPKSNPDYSRVINERAVDRLAGLIDPSKVIAGGKSDRDAHYLDPTLLYPITWDDKIMEDEIFGPILPILTYKSFDEAMARMAKPGRPLAGFIFSKDQKTIDRFIGQLSFGGGAVNMVNVHLFVETMPFGGTGTAGMGHYYGKYGFDALSHLKSILISPPDVAIEHLYSPFTEAKNRELAGWFEY</sequence>
<evidence type="ECO:0000256" key="2">
    <source>
        <dbReference type="ARBA" id="ARBA00023002"/>
    </source>
</evidence>
<dbReference type="RefSeq" id="WP_111542638.1">
    <property type="nucleotide sequence ID" value="NZ_MZXV01000012.1"/>
</dbReference>
<evidence type="ECO:0000256" key="1">
    <source>
        <dbReference type="ARBA" id="ARBA00009986"/>
    </source>
</evidence>
<feature type="active site" evidence="4 5">
    <location>
        <position position="211"/>
    </location>
</feature>
<evidence type="ECO:0000256" key="6">
    <source>
        <dbReference type="RuleBase" id="RU003345"/>
    </source>
</evidence>
<organism evidence="8 9">
    <name type="scientific">Mesorhizobium kowhaii</name>
    <dbReference type="NCBI Taxonomy" id="1300272"/>
    <lineage>
        <taxon>Bacteria</taxon>
        <taxon>Pseudomonadati</taxon>
        <taxon>Pseudomonadota</taxon>
        <taxon>Alphaproteobacteria</taxon>
        <taxon>Hyphomicrobiales</taxon>
        <taxon>Phyllobacteriaceae</taxon>
        <taxon>Mesorhizobium</taxon>
    </lineage>
</organism>
<proteinExistence type="inferred from homology"/>
<feature type="domain" description="Aldehyde dehydrogenase" evidence="7">
    <location>
        <begin position="8"/>
        <end position="429"/>
    </location>
</feature>
<dbReference type="Gene3D" id="3.40.309.10">
    <property type="entry name" value="Aldehyde Dehydrogenase, Chain A, domain 2"/>
    <property type="match status" value="1"/>
</dbReference>
<dbReference type="PANTHER" id="PTHR43570">
    <property type="entry name" value="ALDEHYDE DEHYDROGENASE"/>
    <property type="match status" value="1"/>
</dbReference>
<evidence type="ECO:0000313" key="9">
    <source>
        <dbReference type="Proteomes" id="UP000248616"/>
    </source>
</evidence>
<dbReference type="InterPro" id="IPR016162">
    <property type="entry name" value="Ald_DH_N"/>
</dbReference>
<dbReference type="Pfam" id="PF00171">
    <property type="entry name" value="Aldedh"/>
    <property type="match status" value="1"/>
</dbReference>
<dbReference type="EMBL" id="MZXV01000012">
    <property type="protein sequence ID" value="PZV40108.1"/>
    <property type="molecule type" value="Genomic_DNA"/>
</dbReference>
<dbReference type="AlphaFoldDB" id="A0A2W7CEY7"/>
<evidence type="ECO:0000313" key="8">
    <source>
        <dbReference type="EMBL" id="PZV40108.1"/>
    </source>
</evidence>
<dbReference type="Gene3D" id="3.40.605.10">
    <property type="entry name" value="Aldehyde Dehydrogenase, Chain A, domain 1"/>
    <property type="match status" value="1"/>
</dbReference>
<comment type="similarity">
    <text evidence="1 3 6">Belongs to the aldehyde dehydrogenase family.</text>
</comment>
<dbReference type="PANTHER" id="PTHR43570:SF16">
    <property type="entry name" value="ALDEHYDE DEHYDROGENASE TYPE III, ISOFORM Q"/>
    <property type="match status" value="1"/>
</dbReference>
<protein>
    <recommendedName>
        <fullName evidence="3">Aldehyde dehydrogenase</fullName>
    </recommendedName>
</protein>
<dbReference type="GO" id="GO:0004029">
    <property type="term" value="F:aldehyde dehydrogenase (NAD+) activity"/>
    <property type="evidence" value="ECO:0007669"/>
    <property type="project" value="TreeGrafter"/>
</dbReference>
<dbReference type="InterPro" id="IPR016161">
    <property type="entry name" value="Ald_DH/histidinol_DH"/>
</dbReference>
<comment type="caution">
    <text evidence="8">The sequence shown here is derived from an EMBL/GenBank/DDBJ whole genome shotgun (WGS) entry which is preliminary data.</text>
</comment>
<gene>
    <name evidence="8" type="ORF">B5V02_02240</name>
</gene>
<keyword evidence="9" id="KW-1185">Reference proteome</keyword>
<dbReference type="GO" id="GO:0005737">
    <property type="term" value="C:cytoplasm"/>
    <property type="evidence" value="ECO:0007669"/>
    <property type="project" value="TreeGrafter"/>
</dbReference>
<evidence type="ECO:0000256" key="3">
    <source>
        <dbReference type="PIRNR" id="PIRNR036492"/>
    </source>
</evidence>
<keyword evidence="2 3" id="KW-0560">Oxidoreductase</keyword>